<dbReference type="AlphaFoldDB" id="A0A6P8FVQ3"/>
<reference evidence="3" key="1">
    <citation type="submission" date="2025-08" db="UniProtKB">
        <authorList>
            <consortium name="RefSeq"/>
        </authorList>
    </citation>
    <scope>IDENTIFICATION</scope>
</reference>
<keyword evidence="2" id="KW-1185">Reference proteome</keyword>
<name>A0A6P8FVQ3_CLUHA</name>
<accession>A0A6P8FVQ3</accession>
<gene>
    <name evidence="3" type="primary">LOC116221438</name>
</gene>
<feature type="region of interest" description="Disordered" evidence="1">
    <location>
        <begin position="109"/>
        <end position="145"/>
    </location>
</feature>
<dbReference type="Proteomes" id="UP000515152">
    <property type="component" value="Chromosome 8"/>
</dbReference>
<evidence type="ECO:0000313" key="2">
    <source>
        <dbReference type="Proteomes" id="UP000515152"/>
    </source>
</evidence>
<evidence type="ECO:0000313" key="3">
    <source>
        <dbReference type="RefSeq" id="XP_031427470.1"/>
    </source>
</evidence>
<proteinExistence type="predicted"/>
<evidence type="ECO:0000256" key="1">
    <source>
        <dbReference type="SAM" id="MobiDB-lite"/>
    </source>
</evidence>
<dbReference type="RefSeq" id="XP_031427470.1">
    <property type="nucleotide sequence ID" value="XM_031571610.1"/>
</dbReference>
<dbReference type="KEGG" id="char:116221438"/>
<feature type="region of interest" description="Disordered" evidence="1">
    <location>
        <begin position="176"/>
        <end position="206"/>
    </location>
</feature>
<dbReference type="OrthoDB" id="10620593at2759"/>
<protein>
    <submittedName>
        <fullName evidence="3">Extensin-like</fullName>
    </submittedName>
</protein>
<sequence length="206" mass="22031">MTTTLSCSSSTSLCPHGDHTLGDQPRCRGDSCHHQHLCRGNQPGSSERPAVEGITAAVRRPAAQPLPPCVHCSAQHANQHAHQHANQHVGHGYPLNPPTHLSFPQHFNTHPQAGSALSKAASPAPYATMPRPDSAQDTPPWPLTPFPKLPISPQQLPPGVLIPAALLRGYILPSQPTPTPTPTAAQRQYRIPSPPPSLTLTHHPMV</sequence>
<organism evidence="2 3">
    <name type="scientific">Clupea harengus</name>
    <name type="common">Atlantic herring</name>
    <dbReference type="NCBI Taxonomy" id="7950"/>
    <lineage>
        <taxon>Eukaryota</taxon>
        <taxon>Metazoa</taxon>
        <taxon>Chordata</taxon>
        <taxon>Craniata</taxon>
        <taxon>Vertebrata</taxon>
        <taxon>Euteleostomi</taxon>
        <taxon>Actinopterygii</taxon>
        <taxon>Neopterygii</taxon>
        <taxon>Teleostei</taxon>
        <taxon>Clupei</taxon>
        <taxon>Clupeiformes</taxon>
        <taxon>Clupeoidei</taxon>
        <taxon>Clupeidae</taxon>
        <taxon>Clupea</taxon>
    </lineage>
</organism>
<dbReference type="GeneID" id="116221438"/>